<evidence type="ECO:0008006" key="3">
    <source>
        <dbReference type="Google" id="ProtNLM"/>
    </source>
</evidence>
<gene>
    <name evidence="1" type="ORF">BIW53_16120</name>
</gene>
<accession>A0A1S1N3R6</accession>
<dbReference type="EMBL" id="MNAN01000034">
    <property type="protein sequence ID" value="OHU94620.1"/>
    <property type="molecule type" value="Genomic_DNA"/>
</dbReference>
<keyword evidence="2" id="KW-1185">Reference proteome</keyword>
<evidence type="ECO:0000313" key="2">
    <source>
        <dbReference type="Proteomes" id="UP000180253"/>
    </source>
</evidence>
<protein>
    <recommendedName>
        <fullName evidence="3">EF-hand domain-containing protein</fullName>
    </recommendedName>
</protein>
<reference evidence="1 2" key="1">
    <citation type="submission" date="2016-10" db="EMBL/GenBank/DDBJ databases">
        <title>Pseudoalteromonas amylolytica sp. nov., isolated from the surface seawater.</title>
        <authorList>
            <person name="Wu Y.-H."/>
            <person name="Cheng H."/>
            <person name="Jin X.-B."/>
            <person name="Wang C.-S."/>
            <person name="Xu X.-W."/>
        </authorList>
    </citation>
    <scope>NUCLEOTIDE SEQUENCE [LARGE SCALE GENOMIC DNA]</scope>
    <source>
        <strain evidence="1 2">JCM 12483</strain>
    </source>
</reference>
<comment type="caution">
    <text evidence="1">The sequence shown here is derived from an EMBL/GenBank/DDBJ whole genome shotgun (WGS) entry which is preliminary data.</text>
</comment>
<sequence>MDIRYSHSAFSSVAIAMGLSFHELDVDDNGLITPPETEISSALIEQFAKLDCDKSDTSSPREFARFKQ</sequence>
<organism evidence="1 2">
    <name type="scientific">Pseudoalteromonas byunsanensis</name>
    <dbReference type="NCBI Taxonomy" id="327939"/>
    <lineage>
        <taxon>Bacteria</taxon>
        <taxon>Pseudomonadati</taxon>
        <taxon>Pseudomonadota</taxon>
        <taxon>Gammaproteobacteria</taxon>
        <taxon>Alteromonadales</taxon>
        <taxon>Pseudoalteromonadaceae</taxon>
        <taxon>Pseudoalteromonas</taxon>
    </lineage>
</organism>
<dbReference type="Proteomes" id="UP000180253">
    <property type="component" value="Unassembled WGS sequence"/>
</dbReference>
<dbReference type="OrthoDB" id="6310942at2"/>
<dbReference type="AlphaFoldDB" id="A0A1S1N3R6"/>
<name>A0A1S1N3R6_9GAMM</name>
<dbReference type="STRING" id="327939.BIW53_16120"/>
<proteinExistence type="predicted"/>
<evidence type="ECO:0000313" key="1">
    <source>
        <dbReference type="EMBL" id="OHU94620.1"/>
    </source>
</evidence>